<gene>
    <name evidence="13" type="ORF">WMY93_007390</name>
</gene>
<keyword evidence="2 10" id="KW-0812">Transmembrane</keyword>
<evidence type="ECO:0000256" key="3">
    <source>
        <dbReference type="ARBA" id="ARBA00022729"/>
    </source>
</evidence>
<dbReference type="AlphaFoldDB" id="A0AAW0PLQ9"/>
<dbReference type="Pfam" id="PF00041">
    <property type="entry name" value="fn3"/>
    <property type="match status" value="3"/>
</dbReference>
<dbReference type="EMBL" id="JBBPFD010000005">
    <property type="protein sequence ID" value="KAK7925080.1"/>
    <property type="molecule type" value="Genomic_DNA"/>
</dbReference>
<proteinExistence type="predicted"/>
<comment type="subcellular location">
    <subcellularLocation>
        <location evidence="1">Membrane</location>
        <topology evidence="1">Single-pass membrane protein</topology>
    </subcellularLocation>
</comment>
<evidence type="ECO:0000256" key="6">
    <source>
        <dbReference type="ARBA" id="ARBA00023136"/>
    </source>
</evidence>
<organism evidence="13 14">
    <name type="scientific">Mugilogobius chulae</name>
    <name type="common">yellowstripe goby</name>
    <dbReference type="NCBI Taxonomy" id="88201"/>
    <lineage>
        <taxon>Eukaryota</taxon>
        <taxon>Metazoa</taxon>
        <taxon>Chordata</taxon>
        <taxon>Craniata</taxon>
        <taxon>Vertebrata</taxon>
        <taxon>Euteleostomi</taxon>
        <taxon>Actinopterygii</taxon>
        <taxon>Neopterygii</taxon>
        <taxon>Teleostei</taxon>
        <taxon>Neoteleostei</taxon>
        <taxon>Acanthomorphata</taxon>
        <taxon>Gobiaria</taxon>
        <taxon>Gobiiformes</taxon>
        <taxon>Gobioidei</taxon>
        <taxon>Gobiidae</taxon>
        <taxon>Gobionellinae</taxon>
        <taxon>Mugilogobius</taxon>
    </lineage>
</organism>
<evidence type="ECO:0000256" key="9">
    <source>
        <dbReference type="SAM" id="MobiDB-lite"/>
    </source>
</evidence>
<evidence type="ECO:0000256" key="8">
    <source>
        <dbReference type="ARBA" id="ARBA00023319"/>
    </source>
</evidence>
<dbReference type="PANTHER" id="PTHR12231:SF242">
    <property type="entry name" value="ROUNDABOUT HOMOLOG 2"/>
    <property type="match status" value="1"/>
</dbReference>
<protein>
    <recommendedName>
        <fullName evidence="15">Roundabout, axon guidance receptor, homolog 2 (Drosophila)</fullName>
    </recommendedName>
</protein>
<keyword evidence="8" id="KW-0393">Immunoglobulin domain</keyword>
<keyword evidence="3" id="KW-0732">Signal</keyword>
<evidence type="ECO:0000256" key="4">
    <source>
        <dbReference type="ARBA" id="ARBA00022737"/>
    </source>
</evidence>
<sequence length="1231" mass="137100">MLLFGRQTPDLRGCNWWREQLKMTQALPVLLLFISGYRWTPKDDYMLLLRDDFRQNPQDTVVATRLDLKDDRITVRSGKLTIVNTKKSDAGIYVCVAANMVGERESEKAQISVFERPAFAQRPVNQVVLVDESVEFRCQVHGDPPPTLRWKKDDVDIPRGRYDIKYEKEDFVLRIKKASVSDQGTFTCQAENRVGKLEASAYLTIREAPQFVVRPRDQIVAQGRTAVFPCETKGKPQPTVFWQREGSQDLLFPNQSTQGDSRVSVSVSGELTISSVQRSDAGYYICQALTVAGSIMAKAQLEVADALKDRPPPIIRQGPSNQTQALGGVTVLKCQASGDPEPTVTWRKNGASLLGKDPRFSLLEHGSLQIQNTKLSDSGLYSCVATSSSGETSWSAYLDVRDIISLAESTDLIDFMAHNTTALPGPPSKPEVTDVTKSSISLSWEQGPEAGSPVSSYVIEAFGQSVSNSWQTVADHVKTTEFTVRDLRPNTVYLFIIRAVNTQGLGDPSPMSEPVRTQDISPPAQGVDHRRVQKELGDVVVSMHNPVVLSSTTVQVTWTVENPSQFIQGYRVLYRQTSGLPSPGPWQIQDMKVASERDITLTGLKKGIVYEIKVRPYFNEFQGADSESMTARTMEEAPSAPPQQVVVLTVGNHNSTSISVSWDPPPSDEQNGIIQEYKIWCLANETRFHVNKSVDATIRSVVLGGLQTGVQYRVEVAAGTSAGVGVKSKPQLIILGAELRDVMTGSEGNNSISDVVKQPAFIAGLGGACWIVLMGFSAWLYWRRKKRKGLSNYAAVCVPQYENEQIFSHPVINKCIIIYIFTELLFLLYLYKMCFHGQKKMLLQTKLHTAKNEFQDKLNPHSYLMLDSMCFLPLKAAKLSRVYWVLRSLQFLLSCVFVCEYCSFSSCEAIASNVPYCCIKTLMQVLLNVIFFNTIWKFMFPVELLLRPMFCRPWRRLAPCCLTVPSTAVSTSWGRRVTAAQRVAVSPPPTPPLRSCSPTVSTSWLWIGQTPAGRLLCKPSRRWPTWATRSLTDALALQQEVKLFTYSEKTDPKDSVLNYSPVFITNHPGSSSSPEMSRNHDAFLWVNLIRDGAKVGKKKKLKGGTKSSKSNGSCWANMPLPPPPMHPLPGTEVDLDHYPQENHGGGYDSNSWAPPMSIQTYRHQNLNNEGEEERGPTPPLRGRSSSPAAPFKQPSSSSLSSAHHEEMQSILQAHLDELTRAYQYEVAKQAW</sequence>
<dbReference type="Proteomes" id="UP001460270">
    <property type="component" value="Unassembled WGS sequence"/>
</dbReference>
<evidence type="ECO:0000313" key="13">
    <source>
        <dbReference type="EMBL" id="KAK7925080.1"/>
    </source>
</evidence>
<dbReference type="InterPro" id="IPR003599">
    <property type="entry name" value="Ig_sub"/>
</dbReference>
<evidence type="ECO:0000256" key="10">
    <source>
        <dbReference type="SAM" id="Phobius"/>
    </source>
</evidence>
<dbReference type="InterPro" id="IPR003961">
    <property type="entry name" value="FN3_dom"/>
</dbReference>
<dbReference type="PANTHER" id="PTHR12231">
    <property type="entry name" value="CTX-RELATED TYPE I TRANSMEMBRANE PROTEIN"/>
    <property type="match status" value="1"/>
</dbReference>
<dbReference type="GO" id="GO:0016020">
    <property type="term" value="C:membrane"/>
    <property type="evidence" value="ECO:0007669"/>
    <property type="project" value="UniProtKB-SubCell"/>
</dbReference>
<feature type="domain" description="Ig-like" evidence="11">
    <location>
        <begin position="313"/>
        <end position="399"/>
    </location>
</feature>
<evidence type="ECO:0000313" key="14">
    <source>
        <dbReference type="Proteomes" id="UP001460270"/>
    </source>
</evidence>
<feature type="domain" description="Ig-like" evidence="11">
    <location>
        <begin position="117"/>
        <end position="204"/>
    </location>
</feature>
<dbReference type="FunFam" id="2.60.40.10:FF:000065">
    <property type="entry name" value="roundabout homolog 1 isoform X3"/>
    <property type="match status" value="1"/>
</dbReference>
<dbReference type="GO" id="GO:0007399">
    <property type="term" value="P:nervous system development"/>
    <property type="evidence" value="ECO:0007669"/>
    <property type="project" value="UniProtKB-ARBA"/>
</dbReference>
<dbReference type="PROSITE" id="PS50835">
    <property type="entry name" value="IG_LIKE"/>
    <property type="match status" value="4"/>
</dbReference>
<dbReference type="SUPFAM" id="SSF49265">
    <property type="entry name" value="Fibronectin type III"/>
    <property type="match status" value="2"/>
</dbReference>
<feature type="compositionally biased region" description="Low complexity" evidence="9">
    <location>
        <begin position="1104"/>
        <end position="1113"/>
    </location>
</feature>
<dbReference type="PROSITE" id="PS50853">
    <property type="entry name" value="FN3"/>
    <property type="match status" value="3"/>
</dbReference>
<feature type="region of interest" description="Disordered" evidence="9">
    <location>
        <begin position="1095"/>
        <end position="1155"/>
    </location>
</feature>
<keyword evidence="6 10" id="KW-0472">Membrane</keyword>
<dbReference type="FunFam" id="2.60.40.10:FF:000053">
    <property type="entry name" value="Roundabout guidance receptor 1"/>
    <property type="match status" value="1"/>
</dbReference>
<evidence type="ECO:0000259" key="11">
    <source>
        <dbReference type="PROSITE" id="PS50835"/>
    </source>
</evidence>
<keyword evidence="5 10" id="KW-1133">Transmembrane helix</keyword>
<dbReference type="InterPro" id="IPR003598">
    <property type="entry name" value="Ig_sub2"/>
</dbReference>
<dbReference type="FunFam" id="2.60.40.10:FF:000008">
    <property type="entry name" value="roundabout homolog 2 isoform X2"/>
    <property type="match status" value="2"/>
</dbReference>
<evidence type="ECO:0000256" key="1">
    <source>
        <dbReference type="ARBA" id="ARBA00004167"/>
    </source>
</evidence>
<evidence type="ECO:0000256" key="2">
    <source>
        <dbReference type="ARBA" id="ARBA00022692"/>
    </source>
</evidence>
<dbReference type="FunFam" id="2.60.40.10:FF:000058">
    <property type="entry name" value="roundabout homolog 2 isoform X3"/>
    <property type="match status" value="1"/>
</dbReference>
<dbReference type="InterPro" id="IPR051170">
    <property type="entry name" value="Neural/epithelial_adhesion"/>
</dbReference>
<dbReference type="InterPro" id="IPR013106">
    <property type="entry name" value="Ig_V-set"/>
</dbReference>
<feature type="domain" description="Ig-like" evidence="11">
    <location>
        <begin position="209"/>
        <end position="304"/>
    </location>
</feature>
<feature type="domain" description="Fibronectin type-III" evidence="12">
    <location>
        <begin position="426"/>
        <end position="520"/>
    </location>
</feature>
<keyword evidence="14" id="KW-1185">Reference proteome</keyword>
<dbReference type="InterPro" id="IPR013098">
    <property type="entry name" value="Ig_I-set"/>
</dbReference>
<dbReference type="Pfam" id="PF13927">
    <property type="entry name" value="Ig_3"/>
    <property type="match status" value="1"/>
</dbReference>
<dbReference type="CDD" id="cd00063">
    <property type="entry name" value="FN3"/>
    <property type="match status" value="3"/>
</dbReference>
<dbReference type="Gene3D" id="2.60.40.10">
    <property type="entry name" value="Immunoglobulins"/>
    <property type="match status" value="7"/>
</dbReference>
<dbReference type="SMART" id="SM00409">
    <property type="entry name" value="IG"/>
    <property type="match status" value="4"/>
</dbReference>
<dbReference type="InterPro" id="IPR036179">
    <property type="entry name" value="Ig-like_dom_sf"/>
</dbReference>
<dbReference type="InterPro" id="IPR036116">
    <property type="entry name" value="FN3_sf"/>
</dbReference>
<dbReference type="SMART" id="SM00406">
    <property type="entry name" value="IGv"/>
    <property type="match status" value="3"/>
</dbReference>
<evidence type="ECO:0000256" key="5">
    <source>
        <dbReference type="ARBA" id="ARBA00022989"/>
    </source>
</evidence>
<feature type="transmembrane region" description="Helical" evidence="10">
    <location>
        <begin position="760"/>
        <end position="782"/>
    </location>
</feature>
<comment type="caution">
    <text evidence="13">The sequence shown here is derived from an EMBL/GenBank/DDBJ whole genome shotgun (WGS) entry which is preliminary data.</text>
</comment>
<name>A0AAW0PLQ9_9GOBI</name>
<dbReference type="SMART" id="SM00060">
    <property type="entry name" value="FN3"/>
    <property type="match status" value="3"/>
</dbReference>
<feature type="domain" description="Fibronectin type-III" evidence="12">
    <location>
        <begin position="641"/>
        <end position="738"/>
    </location>
</feature>
<dbReference type="Pfam" id="PF07679">
    <property type="entry name" value="I-set"/>
    <property type="match status" value="2"/>
</dbReference>
<keyword evidence="7" id="KW-1015">Disulfide bond</keyword>
<feature type="transmembrane region" description="Helical" evidence="10">
    <location>
        <begin position="811"/>
        <end position="831"/>
    </location>
</feature>
<feature type="domain" description="Ig-like" evidence="11">
    <location>
        <begin position="37"/>
        <end position="112"/>
    </location>
</feature>
<evidence type="ECO:0000256" key="7">
    <source>
        <dbReference type="ARBA" id="ARBA00023157"/>
    </source>
</evidence>
<dbReference type="SUPFAM" id="SSF48726">
    <property type="entry name" value="Immunoglobulin"/>
    <property type="match status" value="4"/>
</dbReference>
<dbReference type="InterPro" id="IPR013783">
    <property type="entry name" value="Ig-like_fold"/>
</dbReference>
<accession>A0AAW0PLQ9</accession>
<evidence type="ECO:0008006" key="15">
    <source>
        <dbReference type="Google" id="ProtNLM"/>
    </source>
</evidence>
<reference evidence="14" key="1">
    <citation type="submission" date="2024-04" db="EMBL/GenBank/DDBJ databases">
        <title>Salinicola lusitanus LLJ914,a marine bacterium isolated from the Okinawa Trough.</title>
        <authorList>
            <person name="Li J."/>
        </authorList>
    </citation>
    <scope>NUCLEOTIDE SEQUENCE [LARGE SCALE GENOMIC DNA]</scope>
</reference>
<feature type="region of interest" description="Disordered" evidence="9">
    <location>
        <begin position="1168"/>
        <end position="1208"/>
    </location>
</feature>
<evidence type="ECO:0000259" key="12">
    <source>
        <dbReference type="PROSITE" id="PS50853"/>
    </source>
</evidence>
<feature type="domain" description="Fibronectin type-III" evidence="12">
    <location>
        <begin position="539"/>
        <end position="636"/>
    </location>
</feature>
<dbReference type="InterPro" id="IPR007110">
    <property type="entry name" value="Ig-like_dom"/>
</dbReference>
<feature type="region of interest" description="Disordered" evidence="9">
    <location>
        <begin position="507"/>
        <end position="526"/>
    </location>
</feature>
<dbReference type="FunFam" id="2.60.40.10:FF:000055">
    <property type="entry name" value="roundabout homolog 1 isoform X2"/>
    <property type="match status" value="1"/>
</dbReference>
<dbReference type="SMART" id="SM00408">
    <property type="entry name" value="IGc2"/>
    <property type="match status" value="4"/>
</dbReference>
<keyword evidence="4" id="KW-0677">Repeat</keyword>